<organism evidence="2 3">
    <name type="scientific">Rhipicephalus sanguineus</name>
    <name type="common">Brown dog tick</name>
    <name type="synonym">Ixodes sanguineus</name>
    <dbReference type="NCBI Taxonomy" id="34632"/>
    <lineage>
        <taxon>Eukaryota</taxon>
        <taxon>Metazoa</taxon>
        <taxon>Ecdysozoa</taxon>
        <taxon>Arthropoda</taxon>
        <taxon>Chelicerata</taxon>
        <taxon>Arachnida</taxon>
        <taxon>Acari</taxon>
        <taxon>Parasitiformes</taxon>
        <taxon>Ixodida</taxon>
        <taxon>Ixodoidea</taxon>
        <taxon>Ixodidae</taxon>
        <taxon>Rhipicephalinae</taxon>
        <taxon>Rhipicephalus</taxon>
        <taxon>Rhipicephalus</taxon>
    </lineage>
</organism>
<evidence type="ECO:0000256" key="1">
    <source>
        <dbReference type="SAM" id="MobiDB-lite"/>
    </source>
</evidence>
<sequence>MNSILGAGSTALLAVERIGEVDVPAKTSSKGTSTGFLHGVDPSFDVQGIRNYIESTKPVLSCTCSGRNVVLQFERSTLPAKTTTPARSAPKPHPNAFTEAVPTLPPSPAARAGNTNEGVKCNDGNGMTSRAPTRPASSAVQPGLSYIAVLAPTTAPPPFSIAPEIREDGLGSL</sequence>
<feature type="compositionally biased region" description="Polar residues" evidence="1">
    <location>
        <begin position="125"/>
        <end position="138"/>
    </location>
</feature>
<protein>
    <submittedName>
        <fullName evidence="2">Uncharacterized protein</fullName>
    </submittedName>
</protein>
<keyword evidence="3" id="KW-1185">Reference proteome</keyword>
<evidence type="ECO:0000313" key="3">
    <source>
        <dbReference type="Proteomes" id="UP000821837"/>
    </source>
</evidence>
<comment type="caution">
    <text evidence="2">The sequence shown here is derived from an EMBL/GenBank/DDBJ whole genome shotgun (WGS) entry which is preliminary data.</text>
</comment>
<reference evidence="2" key="2">
    <citation type="submission" date="2021-09" db="EMBL/GenBank/DDBJ databases">
        <authorList>
            <person name="Jia N."/>
            <person name="Wang J."/>
            <person name="Shi W."/>
            <person name="Du L."/>
            <person name="Sun Y."/>
            <person name="Zhan W."/>
            <person name="Jiang J."/>
            <person name="Wang Q."/>
            <person name="Zhang B."/>
            <person name="Ji P."/>
            <person name="Sakyi L.B."/>
            <person name="Cui X."/>
            <person name="Yuan T."/>
            <person name="Jiang B."/>
            <person name="Yang W."/>
            <person name="Lam T.T.-Y."/>
            <person name="Chang Q."/>
            <person name="Ding S."/>
            <person name="Wang X."/>
            <person name="Zhu J."/>
            <person name="Ruan X."/>
            <person name="Zhao L."/>
            <person name="Wei J."/>
            <person name="Que T."/>
            <person name="Du C."/>
            <person name="Cheng J."/>
            <person name="Dai P."/>
            <person name="Han X."/>
            <person name="Huang E."/>
            <person name="Gao Y."/>
            <person name="Liu J."/>
            <person name="Shao H."/>
            <person name="Ye R."/>
            <person name="Li L."/>
            <person name="Wei W."/>
            <person name="Wang X."/>
            <person name="Wang C."/>
            <person name="Huo Q."/>
            <person name="Li W."/>
            <person name="Guo W."/>
            <person name="Chen H."/>
            <person name="Chen S."/>
            <person name="Zhou L."/>
            <person name="Zhou L."/>
            <person name="Ni X."/>
            <person name="Tian J."/>
            <person name="Zhou Y."/>
            <person name="Sheng Y."/>
            <person name="Liu T."/>
            <person name="Pan Y."/>
            <person name="Xia L."/>
            <person name="Li J."/>
            <person name="Zhao F."/>
            <person name="Cao W."/>
        </authorList>
    </citation>
    <scope>NUCLEOTIDE SEQUENCE</scope>
    <source>
        <strain evidence="2">Rsan-2018</strain>
        <tissue evidence="2">Larvae</tissue>
    </source>
</reference>
<name>A0A9D4PFE4_RHISA</name>
<dbReference type="AlphaFoldDB" id="A0A9D4PFE4"/>
<accession>A0A9D4PFE4</accession>
<dbReference type="EMBL" id="JABSTV010001255">
    <property type="protein sequence ID" value="KAH7936314.1"/>
    <property type="molecule type" value="Genomic_DNA"/>
</dbReference>
<gene>
    <name evidence="2" type="ORF">HPB52_021413</name>
</gene>
<feature type="region of interest" description="Disordered" evidence="1">
    <location>
        <begin position="107"/>
        <end position="138"/>
    </location>
</feature>
<dbReference type="Proteomes" id="UP000821837">
    <property type="component" value="Unassembled WGS sequence"/>
</dbReference>
<evidence type="ECO:0000313" key="2">
    <source>
        <dbReference type="EMBL" id="KAH7936314.1"/>
    </source>
</evidence>
<reference evidence="2" key="1">
    <citation type="journal article" date="2020" name="Cell">
        <title>Large-Scale Comparative Analyses of Tick Genomes Elucidate Their Genetic Diversity and Vector Capacities.</title>
        <authorList>
            <consortium name="Tick Genome and Microbiome Consortium (TIGMIC)"/>
            <person name="Jia N."/>
            <person name="Wang J."/>
            <person name="Shi W."/>
            <person name="Du L."/>
            <person name="Sun Y."/>
            <person name="Zhan W."/>
            <person name="Jiang J.F."/>
            <person name="Wang Q."/>
            <person name="Zhang B."/>
            <person name="Ji P."/>
            <person name="Bell-Sakyi L."/>
            <person name="Cui X.M."/>
            <person name="Yuan T.T."/>
            <person name="Jiang B.G."/>
            <person name="Yang W.F."/>
            <person name="Lam T.T."/>
            <person name="Chang Q.C."/>
            <person name="Ding S.J."/>
            <person name="Wang X.J."/>
            <person name="Zhu J.G."/>
            <person name="Ruan X.D."/>
            <person name="Zhao L."/>
            <person name="Wei J.T."/>
            <person name="Ye R.Z."/>
            <person name="Que T.C."/>
            <person name="Du C.H."/>
            <person name="Zhou Y.H."/>
            <person name="Cheng J.X."/>
            <person name="Dai P.F."/>
            <person name="Guo W.B."/>
            <person name="Han X.H."/>
            <person name="Huang E.J."/>
            <person name="Li L.F."/>
            <person name="Wei W."/>
            <person name="Gao Y.C."/>
            <person name="Liu J.Z."/>
            <person name="Shao H.Z."/>
            <person name="Wang X."/>
            <person name="Wang C.C."/>
            <person name="Yang T.C."/>
            <person name="Huo Q.B."/>
            <person name="Li W."/>
            <person name="Chen H.Y."/>
            <person name="Chen S.E."/>
            <person name="Zhou L.G."/>
            <person name="Ni X.B."/>
            <person name="Tian J.H."/>
            <person name="Sheng Y."/>
            <person name="Liu T."/>
            <person name="Pan Y.S."/>
            <person name="Xia L.Y."/>
            <person name="Li J."/>
            <person name="Zhao F."/>
            <person name="Cao W.C."/>
        </authorList>
    </citation>
    <scope>NUCLEOTIDE SEQUENCE</scope>
    <source>
        <strain evidence="2">Rsan-2018</strain>
    </source>
</reference>
<proteinExistence type="predicted"/>